<sequence>MGKALLVVLARSVGFVSVVVAWSAFVWFTGRTWSHRPRRRYVTRRVRATGNWLLTVVAAALLWQPAVTAAVLAVAGGVLVATAAVTRRRAAVTAAGGPIRVRAEVGTPRRLAASGSGR</sequence>
<organism evidence="2 3">
    <name type="scientific">Natronosporangium hydrolyticum</name>
    <dbReference type="NCBI Taxonomy" id="2811111"/>
    <lineage>
        <taxon>Bacteria</taxon>
        <taxon>Bacillati</taxon>
        <taxon>Actinomycetota</taxon>
        <taxon>Actinomycetes</taxon>
        <taxon>Micromonosporales</taxon>
        <taxon>Micromonosporaceae</taxon>
        <taxon>Natronosporangium</taxon>
    </lineage>
</organism>
<keyword evidence="1" id="KW-1133">Transmembrane helix</keyword>
<feature type="transmembrane region" description="Helical" evidence="1">
    <location>
        <begin position="6"/>
        <end position="28"/>
    </location>
</feature>
<dbReference type="AlphaFoldDB" id="A0A895YFF5"/>
<feature type="transmembrane region" description="Helical" evidence="1">
    <location>
        <begin position="69"/>
        <end position="86"/>
    </location>
</feature>
<gene>
    <name evidence="2" type="ORF">JQS43_21865</name>
</gene>
<name>A0A895YFF5_9ACTN</name>
<evidence type="ECO:0000313" key="2">
    <source>
        <dbReference type="EMBL" id="QSB14143.1"/>
    </source>
</evidence>
<keyword evidence="3" id="KW-1185">Reference proteome</keyword>
<dbReference type="RefSeq" id="WP_239676260.1">
    <property type="nucleotide sequence ID" value="NZ_CP070499.1"/>
</dbReference>
<accession>A0A895YFF5</accession>
<protein>
    <submittedName>
        <fullName evidence="2">Uncharacterized protein</fullName>
    </submittedName>
</protein>
<keyword evidence="1" id="KW-0472">Membrane</keyword>
<evidence type="ECO:0000313" key="3">
    <source>
        <dbReference type="Proteomes" id="UP000662857"/>
    </source>
</evidence>
<reference evidence="2" key="1">
    <citation type="submission" date="2021-02" db="EMBL/GenBank/DDBJ databases">
        <title>Natrosporangium hydrolyticum gen. nov., sp. nov, a haloalkaliphilic actinobacterium from a soda solonchak soil.</title>
        <authorList>
            <person name="Sorokin D.Y."/>
            <person name="Khijniak T.V."/>
            <person name="Zakharycheva A.P."/>
            <person name="Boueva O.V."/>
            <person name="Ariskina E.V."/>
            <person name="Hahnke R.L."/>
            <person name="Bunk B."/>
            <person name="Sproer C."/>
            <person name="Schumann P."/>
            <person name="Evtushenko L.I."/>
            <person name="Kublanov I.V."/>
        </authorList>
    </citation>
    <scope>NUCLEOTIDE SEQUENCE</scope>
    <source>
        <strain evidence="2">DSM 106523</strain>
    </source>
</reference>
<evidence type="ECO:0000256" key="1">
    <source>
        <dbReference type="SAM" id="Phobius"/>
    </source>
</evidence>
<dbReference type="KEGG" id="nhy:JQS43_21865"/>
<proteinExistence type="predicted"/>
<dbReference type="EMBL" id="CP070499">
    <property type="protein sequence ID" value="QSB14143.1"/>
    <property type="molecule type" value="Genomic_DNA"/>
</dbReference>
<dbReference type="Proteomes" id="UP000662857">
    <property type="component" value="Chromosome"/>
</dbReference>
<keyword evidence="1" id="KW-0812">Transmembrane</keyword>